<evidence type="ECO:0000256" key="1">
    <source>
        <dbReference type="SAM" id="MobiDB-lite"/>
    </source>
</evidence>
<accession>T1X606</accession>
<dbReference type="HOGENOM" id="CLU_2866550_0_0_4"/>
<name>T1X606_VARPD</name>
<reference evidence="2 3" key="1">
    <citation type="submission" date="2012-10" db="EMBL/GenBank/DDBJ databases">
        <title>Genome sequence of Variovorax paradoxus B4.</title>
        <authorList>
            <person name="Schuldes J."/>
            <person name="Brandt U."/>
            <person name="Hiessl S."/>
            <person name="Wuebbeler J.H."/>
            <person name="Thuermer A."/>
            <person name="Steinbuechel A."/>
            <person name="Daniel R."/>
        </authorList>
    </citation>
    <scope>NUCLEOTIDE SEQUENCE [LARGE SCALE GENOMIC DNA]</scope>
    <source>
        <strain evidence="2 3">B4</strain>
    </source>
</reference>
<evidence type="ECO:0000313" key="3">
    <source>
        <dbReference type="Proteomes" id="UP000016223"/>
    </source>
</evidence>
<sequence>MCQRPARRMRSMRDQSARVRPGRPKTFLGRPKNPLQRRPARPCLHRKDASAMRSMHPINGVDRT</sequence>
<dbReference type="PATRIC" id="fig|1246301.3.peg.659"/>
<proteinExistence type="predicted"/>
<dbReference type="KEGG" id="vpd:VAPA_1c06390"/>
<feature type="compositionally biased region" description="Basic residues" evidence="1">
    <location>
        <begin position="1"/>
        <end position="10"/>
    </location>
</feature>
<dbReference type="Proteomes" id="UP000016223">
    <property type="component" value="Chromosome 1"/>
</dbReference>
<protein>
    <submittedName>
        <fullName evidence="2">Uncharacterized protein</fullName>
    </submittedName>
</protein>
<dbReference type="EMBL" id="CP003911">
    <property type="protein sequence ID" value="AGU47769.1"/>
    <property type="molecule type" value="Genomic_DNA"/>
</dbReference>
<dbReference type="AlphaFoldDB" id="T1X606"/>
<feature type="region of interest" description="Disordered" evidence="1">
    <location>
        <begin position="1"/>
        <end position="64"/>
    </location>
</feature>
<organism evidence="2 3">
    <name type="scientific">Variovorax paradoxus B4</name>
    <dbReference type="NCBI Taxonomy" id="1246301"/>
    <lineage>
        <taxon>Bacteria</taxon>
        <taxon>Pseudomonadati</taxon>
        <taxon>Pseudomonadota</taxon>
        <taxon>Betaproteobacteria</taxon>
        <taxon>Burkholderiales</taxon>
        <taxon>Comamonadaceae</taxon>
        <taxon>Variovorax</taxon>
    </lineage>
</organism>
<gene>
    <name evidence="2" type="ORF">VAPA_1c06390</name>
</gene>
<evidence type="ECO:0000313" key="2">
    <source>
        <dbReference type="EMBL" id="AGU47769.1"/>
    </source>
</evidence>